<sequence>LILHTSGTTGRPKMVPLTHRNLITSANHVVETYGLTPKDRTMLIMSSPYLYRYNIQGLVASFLSPLRSGGAIVLPPRLEPTFWDQFLQHHATWYSATPTMHSLLLNYPKSGSWHEICFIRSGSSLLSPAHYTDLEQSIGAPAIESYGMTGAGHMISGYPMPSLHRKLGSVGRVSGSIELCNLDSKGQAIIERRRRRDLPPLGDFRASEQGYLDDEGHRTSHFKMLRLTSVLRLTSLPAVLLPY</sequence>
<evidence type="ECO:0000313" key="5">
    <source>
        <dbReference type="Proteomes" id="UP000799777"/>
    </source>
</evidence>
<evidence type="ECO:0000313" key="4">
    <source>
        <dbReference type="EMBL" id="KAF2022528.1"/>
    </source>
</evidence>
<protein>
    <submittedName>
        <fullName evidence="4">Acetyl-CoA synthetase-like protein</fullName>
    </submittedName>
</protein>
<dbReference type="GO" id="GO:0006631">
    <property type="term" value="P:fatty acid metabolic process"/>
    <property type="evidence" value="ECO:0007669"/>
    <property type="project" value="TreeGrafter"/>
</dbReference>
<organism evidence="4 5">
    <name type="scientific">Setomelanomma holmii</name>
    <dbReference type="NCBI Taxonomy" id="210430"/>
    <lineage>
        <taxon>Eukaryota</taxon>
        <taxon>Fungi</taxon>
        <taxon>Dikarya</taxon>
        <taxon>Ascomycota</taxon>
        <taxon>Pezizomycotina</taxon>
        <taxon>Dothideomycetes</taxon>
        <taxon>Pleosporomycetidae</taxon>
        <taxon>Pleosporales</taxon>
        <taxon>Pleosporineae</taxon>
        <taxon>Phaeosphaeriaceae</taxon>
        <taxon>Setomelanomma</taxon>
    </lineage>
</organism>
<dbReference type="Proteomes" id="UP000799777">
    <property type="component" value="Unassembled WGS sequence"/>
</dbReference>
<feature type="non-terminal residue" evidence="4">
    <location>
        <position position="1"/>
    </location>
</feature>
<comment type="caution">
    <text evidence="4">The sequence shown here is derived from an EMBL/GenBank/DDBJ whole genome shotgun (WGS) entry which is preliminary data.</text>
</comment>
<evidence type="ECO:0000256" key="1">
    <source>
        <dbReference type="ARBA" id="ARBA00006432"/>
    </source>
</evidence>
<gene>
    <name evidence="4" type="ORF">EK21DRAFT_83166</name>
</gene>
<dbReference type="PROSITE" id="PS00455">
    <property type="entry name" value="AMP_BINDING"/>
    <property type="match status" value="1"/>
</dbReference>
<keyword evidence="2" id="KW-0436">Ligase</keyword>
<evidence type="ECO:0000256" key="2">
    <source>
        <dbReference type="ARBA" id="ARBA00022598"/>
    </source>
</evidence>
<dbReference type="InterPro" id="IPR000873">
    <property type="entry name" value="AMP-dep_synth/lig_dom"/>
</dbReference>
<keyword evidence="5" id="KW-1185">Reference proteome</keyword>
<dbReference type="InterPro" id="IPR020845">
    <property type="entry name" value="AMP-binding_CS"/>
</dbReference>
<reference evidence="4" key="1">
    <citation type="journal article" date="2020" name="Stud. Mycol.">
        <title>101 Dothideomycetes genomes: a test case for predicting lifestyles and emergence of pathogens.</title>
        <authorList>
            <person name="Haridas S."/>
            <person name="Albert R."/>
            <person name="Binder M."/>
            <person name="Bloem J."/>
            <person name="Labutti K."/>
            <person name="Salamov A."/>
            <person name="Andreopoulos B."/>
            <person name="Baker S."/>
            <person name="Barry K."/>
            <person name="Bills G."/>
            <person name="Bluhm B."/>
            <person name="Cannon C."/>
            <person name="Castanera R."/>
            <person name="Culley D."/>
            <person name="Daum C."/>
            <person name="Ezra D."/>
            <person name="Gonzalez J."/>
            <person name="Henrissat B."/>
            <person name="Kuo A."/>
            <person name="Liang C."/>
            <person name="Lipzen A."/>
            <person name="Lutzoni F."/>
            <person name="Magnuson J."/>
            <person name="Mondo S."/>
            <person name="Nolan M."/>
            <person name="Ohm R."/>
            <person name="Pangilinan J."/>
            <person name="Park H.-J."/>
            <person name="Ramirez L."/>
            <person name="Alfaro M."/>
            <person name="Sun H."/>
            <person name="Tritt A."/>
            <person name="Yoshinaga Y."/>
            <person name="Zwiers L.-H."/>
            <person name="Turgeon B."/>
            <person name="Goodwin S."/>
            <person name="Spatafora J."/>
            <person name="Crous P."/>
            <person name="Grigoriev I."/>
        </authorList>
    </citation>
    <scope>NUCLEOTIDE SEQUENCE</scope>
    <source>
        <strain evidence="4">CBS 110217</strain>
    </source>
</reference>
<dbReference type="Pfam" id="PF00501">
    <property type="entry name" value="AMP-binding"/>
    <property type="match status" value="1"/>
</dbReference>
<dbReference type="OrthoDB" id="3633556at2759"/>
<dbReference type="Gene3D" id="3.40.50.12780">
    <property type="entry name" value="N-terminal domain of ligase-like"/>
    <property type="match status" value="1"/>
</dbReference>
<evidence type="ECO:0000259" key="3">
    <source>
        <dbReference type="Pfam" id="PF00501"/>
    </source>
</evidence>
<dbReference type="InterPro" id="IPR042099">
    <property type="entry name" value="ANL_N_sf"/>
</dbReference>
<dbReference type="PANTHER" id="PTHR43201">
    <property type="entry name" value="ACYL-COA SYNTHETASE"/>
    <property type="match status" value="1"/>
</dbReference>
<proteinExistence type="inferred from homology"/>
<comment type="similarity">
    <text evidence="1">Belongs to the ATP-dependent AMP-binding enzyme family.</text>
</comment>
<dbReference type="GO" id="GO:0031956">
    <property type="term" value="F:medium-chain fatty acid-CoA ligase activity"/>
    <property type="evidence" value="ECO:0007669"/>
    <property type="project" value="TreeGrafter"/>
</dbReference>
<accession>A0A9P4GT97</accession>
<dbReference type="SUPFAM" id="SSF56801">
    <property type="entry name" value="Acetyl-CoA synthetase-like"/>
    <property type="match status" value="1"/>
</dbReference>
<name>A0A9P4GT97_9PLEO</name>
<feature type="domain" description="AMP-dependent synthetase/ligase" evidence="3">
    <location>
        <begin position="2"/>
        <end position="186"/>
    </location>
</feature>
<dbReference type="PANTHER" id="PTHR43201:SF5">
    <property type="entry name" value="MEDIUM-CHAIN ACYL-COA LIGASE ACSF2, MITOCHONDRIAL"/>
    <property type="match status" value="1"/>
</dbReference>
<dbReference type="AlphaFoldDB" id="A0A9P4GT97"/>
<dbReference type="EMBL" id="ML978564">
    <property type="protein sequence ID" value="KAF2022528.1"/>
    <property type="molecule type" value="Genomic_DNA"/>
</dbReference>